<sequence length="206" mass="22879">GVLQVDGYSGYGKVCRELDIARIGCWDHARRKFVEAARGAAPQKGKSNKATPSKADVAVGKIGKLYAIERKIENLSESEKYTVRQELALPLLEDFKAWLETNQTKVPKDSPIFKAIQYSLNQWESLIAYCDYGFVHISNALAENAIRPFAVGRRNWLFADSSRGANASATCYSLIETAKANGLEPSSYIQYVLDHIADADTLEKLE</sequence>
<accession>A0A501WAQ6</accession>
<dbReference type="NCBIfam" id="NF033517">
    <property type="entry name" value="transpos_IS66"/>
    <property type="match status" value="1"/>
</dbReference>
<name>A0A501WAQ6_9GAMM</name>
<evidence type="ECO:0000259" key="2">
    <source>
        <dbReference type="Pfam" id="PF13817"/>
    </source>
</evidence>
<comment type="caution">
    <text evidence="3">The sequence shown here is derived from an EMBL/GenBank/DDBJ whole genome shotgun (WGS) entry which is preliminary data.</text>
</comment>
<dbReference type="InterPro" id="IPR004291">
    <property type="entry name" value="Transposase_IS66_central"/>
</dbReference>
<dbReference type="AlphaFoldDB" id="A0A501WAQ6"/>
<gene>
    <name evidence="3" type="ORF">FJM67_17430</name>
</gene>
<feature type="non-terminal residue" evidence="3">
    <location>
        <position position="206"/>
    </location>
</feature>
<reference evidence="3 4" key="1">
    <citation type="submission" date="2019-06" db="EMBL/GenBank/DDBJ databases">
        <title>A novel bacterium of genus Marinomonas, isolated from coastal sand.</title>
        <authorList>
            <person name="Huang H."/>
            <person name="Mo K."/>
            <person name="Hu Y."/>
        </authorList>
    </citation>
    <scope>NUCLEOTIDE SEQUENCE [LARGE SCALE GENOMIC DNA]</scope>
    <source>
        <strain evidence="3 4">HB171799</strain>
    </source>
</reference>
<evidence type="ECO:0000259" key="1">
    <source>
        <dbReference type="Pfam" id="PF03050"/>
    </source>
</evidence>
<dbReference type="InterPro" id="IPR052344">
    <property type="entry name" value="Transposase-related"/>
</dbReference>
<evidence type="ECO:0000313" key="4">
    <source>
        <dbReference type="Proteomes" id="UP000315901"/>
    </source>
</evidence>
<feature type="domain" description="Transposase IS66 C-terminal" evidence="2">
    <location>
        <begin position="173"/>
        <end position="206"/>
    </location>
</feature>
<protein>
    <submittedName>
        <fullName evidence="3">IS66 family transposase</fullName>
    </submittedName>
</protein>
<feature type="non-terminal residue" evidence="3">
    <location>
        <position position="1"/>
    </location>
</feature>
<dbReference type="RefSeq" id="WP_140591960.1">
    <property type="nucleotide sequence ID" value="NZ_VFRR01000136.1"/>
</dbReference>
<dbReference type="EMBL" id="VFRR01000136">
    <property type="protein sequence ID" value="TPE42656.1"/>
    <property type="molecule type" value="Genomic_DNA"/>
</dbReference>
<dbReference type="OrthoDB" id="9800877at2"/>
<keyword evidence="4" id="KW-1185">Reference proteome</keyword>
<dbReference type="Pfam" id="PF13817">
    <property type="entry name" value="DDE_Tnp_IS66_C"/>
    <property type="match status" value="1"/>
</dbReference>
<proteinExistence type="predicted"/>
<dbReference type="Proteomes" id="UP000315901">
    <property type="component" value="Unassembled WGS sequence"/>
</dbReference>
<dbReference type="PANTHER" id="PTHR33678">
    <property type="entry name" value="BLL1576 PROTEIN"/>
    <property type="match status" value="1"/>
</dbReference>
<organism evidence="3 4">
    <name type="scientific">Maribrevibacterium harenarium</name>
    <dbReference type="NCBI Taxonomy" id="2589817"/>
    <lineage>
        <taxon>Bacteria</taxon>
        <taxon>Pseudomonadati</taxon>
        <taxon>Pseudomonadota</taxon>
        <taxon>Gammaproteobacteria</taxon>
        <taxon>Oceanospirillales</taxon>
        <taxon>Oceanospirillaceae</taxon>
        <taxon>Maribrevibacterium</taxon>
    </lineage>
</organism>
<dbReference type="PANTHER" id="PTHR33678:SF1">
    <property type="entry name" value="BLL1576 PROTEIN"/>
    <property type="match status" value="1"/>
</dbReference>
<evidence type="ECO:0000313" key="3">
    <source>
        <dbReference type="EMBL" id="TPE42656.1"/>
    </source>
</evidence>
<dbReference type="Pfam" id="PF03050">
    <property type="entry name" value="DDE_Tnp_IS66"/>
    <property type="match status" value="1"/>
</dbReference>
<feature type="domain" description="Transposase IS66 central" evidence="1">
    <location>
        <begin position="1"/>
        <end position="166"/>
    </location>
</feature>
<dbReference type="InterPro" id="IPR039552">
    <property type="entry name" value="IS66_C"/>
</dbReference>